<evidence type="ECO:0000259" key="4">
    <source>
        <dbReference type="PROSITE" id="PS50949"/>
    </source>
</evidence>
<dbReference type="InterPro" id="IPR000524">
    <property type="entry name" value="Tscrpt_reg_HTH_GntR"/>
</dbReference>
<evidence type="ECO:0000313" key="6">
    <source>
        <dbReference type="Proteomes" id="UP001201217"/>
    </source>
</evidence>
<accession>A0ABS9EBS4</accession>
<name>A0ABS9EBS4_9HYPH</name>
<dbReference type="InterPro" id="IPR011711">
    <property type="entry name" value="GntR_C"/>
</dbReference>
<feature type="domain" description="HTH gntR-type" evidence="4">
    <location>
        <begin position="14"/>
        <end position="81"/>
    </location>
</feature>
<gene>
    <name evidence="5" type="ORF">L1I42_12650</name>
</gene>
<dbReference type="SMART" id="SM00895">
    <property type="entry name" value="FCD"/>
    <property type="match status" value="1"/>
</dbReference>
<dbReference type="InterPro" id="IPR036390">
    <property type="entry name" value="WH_DNA-bd_sf"/>
</dbReference>
<organism evidence="5 6">
    <name type="scientific">Maritalea mediterranea</name>
    <dbReference type="NCBI Taxonomy" id="2909667"/>
    <lineage>
        <taxon>Bacteria</taxon>
        <taxon>Pseudomonadati</taxon>
        <taxon>Pseudomonadota</taxon>
        <taxon>Alphaproteobacteria</taxon>
        <taxon>Hyphomicrobiales</taxon>
        <taxon>Devosiaceae</taxon>
        <taxon>Maritalea</taxon>
    </lineage>
</organism>
<evidence type="ECO:0000256" key="2">
    <source>
        <dbReference type="ARBA" id="ARBA00023125"/>
    </source>
</evidence>
<dbReference type="CDD" id="cd07377">
    <property type="entry name" value="WHTH_GntR"/>
    <property type="match status" value="1"/>
</dbReference>
<dbReference type="InterPro" id="IPR008920">
    <property type="entry name" value="TF_FadR/GntR_C"/>
</dbReference>
<dbReference type="RefSeq" id="WP_236114982.1">
    <property type="nucleotide sequence ID" value="NZ_JAKGTI010000002.1"/>
</dbReference>
<dbReference type="EMBL" id="JAKGTI010000002">
    <property type="protein sequence ID" value="MCF4099344.1"/>
    <property type="molecule type" value="Genomic_DNA"/>
</dbReference>
<dbReference type="PANTHER" id="PTHR43537">
    <property type="entry name" value="TRANSCRIPTIONAL REGULATOR, GNTR FAMILY"/>
    <property type="match status" value="1"/>
</dbReference>
<evidence type="ECO:0000313" key="5">
    <source>
        <dbReference type="EMBL" id="MCF4099344.1"/>
    </source>
</evidence>
<dbReference type="Proteomes" id="UP001201217">
    <property type="component" value="Unassembled WGS sequence"/>
</dbReference>
<sequence>MGTKLASFAARPLQTATDQVFDTLYQAIISLELPPGTKMSEAEIAGRLDVSRQPVRDAFYRLSKIGLLEVRPQRATLVTKISETAVLNAAFVRIALEVECLRAAFEQDGERLIVQLRDNIAAQQHALDSTDPAAFHALDEEFHRLICEHAGHEHVWGLIQDHKAHLDRVRYLTLSQAHRARVRGEHNEILSALEADNFPLAELNLRRHLTGIKPHLESLRVKHAGYFEERP</sequence>
<keyword evidence="2" id="KW-0238">DNA-binding</keyword>
<keyword evidence="6" id="KW-1185">Reference proteome</keyword>
<dbReference type="SMART" id="SM00345">
    <property type="entry name" value="HTH_GNTR"/>
    <property type="match status" value="1"/>
</dbReference>
<evidence type="ECO:0000256" key="3">
    <source>
        <dbReference type="ARBA" id="ARBA00023163"/>
    </source>
</evidence>
<proteinExistence type="predicted"/>
<protein>
    <submittedName>
        <fullName evidence="5">GntR family transcriptional regulator</fullName>
    </submittedName>
</protein>
<comment type="caution">
    <text evidence="5">The sequence shown here is derived from an EMBL/GenBank/DDBJ whole genome shotgun (WGS) entry which is preliminary data.</text>
</comment>
<dbReference type="Pfam" id="PF00392">
    <property type="entry name" value="GntR"/>
    <property type="match status" value="1"/>
</dbReference>
<evidence type="ECO:0000256" key="1">
    <source>
        <dbReference type="ARBA" id="ARBA00023015"/>
    </source>
</evidence>
<dbReference type="SUPFAM" id="SSF46785">
    <property type="entry name" value="Winged helix' DNA-binding domain"/>
    <property type="match status" value="1"/>
</dbReference>
<dbReference type="PROSITE" id="PS50949">
    <property type="entry name" value="HTH_GNTR"/>
    <property type="match status" value="1"/>
</dbReference>
<dbReference type="InterPro" id="IPR036388">
    <property type="entry name" value="WH-like_DNA-bd_sf"/>
</dbReference>
<keyword evidence="3" id="KW-0804">Transcription</keyword>
<reference evidence="5 6" key="1">
    <citation type="submission" date="2022-01" db="EMBL/GenBank/DDBJ databases">
        <title>Maritalea mediterranea sp. nov., isolated from marine plastic residues from the Malva-rosa beach (Valencia, Spain).</title>
        <authorList>
            <person name="Vidal-Verdu A."/>
            <person name="Molina-Menor E."/>
            <person name="Pascual J."/>
            <person name="Pereto J."/>
            <person name="Porcar M."/>
        </authorList>
    </citation>
    <scope>NUCLEOTIDE SEQUENCE [LARGE SCALE GENOMIC DNA]</scope>
    <source>
        <strain evidence="5 6">P4.10X</strain>
    </source>
</reference>
<dbReference type="Pfam" id="PF07729">
    <property type="entry name" value="FCD"/>
    <property type="match status" value="1"/>
</dbReference>
<dbReference type="SUPFAM" id="SSF48008">
    <property type="entry name" value="GntR ligand-binding domain-like"/>
    <property type="match status" value="1"/>
</dbReference>
<keyword evidence="1" id="KW-0805">Transcription regulation</keyword>
<dbReference type="Gene3D" id="1.10.10.10">
    <property type="entry name" value="Winged helix-like DNA-binding domain superfamily/Winged helix DNA-binding domain"/>
    <property type="match status" value="1"/>
</dbReference>
<dbReference type="Gene3D" id="1.20.120.530">
    <property type="entry name" value="GntR ligand-binding domain-like"/>
    <property type="match status" value="1"/>
</dbReference>
<dbReference type="PANTHER" id="PTHR43537:SF5">
    <property type="entry name" value="UXU OPERON TRANSCRIPTIONAL REGULATOR"/>
    <property type="match status" value="1"/>
</dbReference>